<gene>
    <name evidence="2" type="ORF">SISSUDRAFT_777283</name>
</gene>
<accession>A0A166D5Y7</accession>
<sequence>MSFSITPSPTALKTVTPNLMPFRVAYNGPAPMSTYFHPKEVESTEGSTGESSTDSKYFGKLKRRFIARFRGRTVQGQDIPLPEGYAGVVLQHTSAPPKQRKNVVGGKSSRGKRTRGAPVEEEMEEMEEEVDDEDVRYLKAAAQFSTLRVWNADYPLNEDEDVYVRGMREWIVAAAEVCGRR</sequence>
<reference evidence="2 3" key="1">
    <citation type="journal article" date="2016" name="Mol. Biol. Evol.">
        <title>Comparative Genomics of Early-Diverging Mushroom-Forming Fungi Provides Insights into the Origins of Lignocellulose Decay Capabilities.</title>
        <authorList>
            <person name="Nagy L.G."/>
            <person name="Riley R."/>
            <person name="Tritt A."/>
            <person name="Adam C."/>
            <person name="Daum C."/>
            <person name="Floudas D."/>
            <person name="Sun H."/>
            <person name="Yadav J.S."/>
            <person name="Pangilinan J."/>
            <person name="Larsson K.H."/>
            <person name="Matsuura K."/>
            <person name="Barry K."/>
            <person name="Labutti K."/>
            <person name="Kuo R."/>
            <person name="Ohm R.A."/>
            <person name="Bhattacharya S.S."/>
            <person name="Shirouzu T."/>
            <person name="Yoshinaga Y."/>
            <person name="Martin F.M."/>
            <person name="Grigoriev I.V."/>
            <person name="Hibbett D.S."/>
        </authorList>
    </citation>
    <scope>NUCLEOTIDE SEQUENCE [LARGE SCALE GENOMIC DNA]</scope>
    <source>
        <strain evidence="2 3">HHB10207 ss-3</strain>
    </source>
</reference>
<dbReference type="PANTHER" id="PTHR47204:SF1">
    <property type="entry name" value="RIBONUCLEASE H2 SUBUNIT C"/>
    <property type="match status" value="1"/>
</dbReference>
<dbReference type="GO" id="GO:0006401">
    <property type="term" value="P:RNA catabolic process"/>
    <property type="evidence" value="ECO:0007669"/>
    <property type="project" value="InterPro"/>
</dbReference>
<organism evidence="2 3">
    <name type="scientific">Sistotremastrum suecicum HHB10207 ss-3</name>
    <dbReference type="NCBI Taxonomy" id="1314776"/>
    <lineage>
        <taxon>Eukaryota</taxon>
        <taxon>Fungi</taxon>
        <taxon>Dikarya</taxon>
        <taxon>Basidiomycota</taxon>
        <taxon>Agaricomycotina</taxon>
        <taxon>Agaricomycetes</taxon>
        <taxon>Sistotremastrales</taxon>
        <taxon>Sistotremastraceae</taxon>
        <taxon>Sistotremastrum</taxon>
    </lineage>
</organism>
<evidence type="ECO:0000313" key="2">
    <source>
        <dbReference type="EMBL" id="KZT38170.1"/>
    </source>
</evidence>
<evidence type="ECO:0000256" key="1">
    <source>
        <dbReference type="SAM" id="MobiDB-lite"/>
    </source>
</evidence>
<feature type="region of interest" description="Disordered" evidence="1">
    <location>
        <begin position="93"/>
        <end position="119"/>
    </location>
</feature>
<dbReference type="Gene3D" id="2.40.128.680">
    <property type="match status" value="1"/>
</dbReference>
<evidence type="ECO:0000313" key="3">
    <source>
        <dbReference type="Proteomes" id="UP000076798"/>
    </source>
</evidence>
<dbReference type="CDD" id="cd09271">
    <property type="entry name" value="RNase_H2-C"/>
    <property type="match status" value="1"/>
</dbReference>
<dbReference type="Proteomes" id="UP000076798">
    <property type="component" value="Unassembled WGS sequence"/>
</dbReference>
<dbReference type="InterPro" id="IPR013924">
    <property type="entry name" value="RNase_H2_suC"/>
</dbReference>
<name>A0A166D5Y7_9AGAM</name>
<dbReference type="OrthoDB" id="6222486at2759"/>
<proteinExistence type="predicted"/>
<dbReference type="STRING" id="1314776.A0A166D5Y7"/>
<protein>
    <submittedName>
        <fullName evidence="2">Ribonuclease H1 small subunit</fullName>
    </submittedName>
</protein>
<dbReference type="AlphaFoldDB" id="A0A166D5Y7"/>
<dbReference type="EMBL" id="KV428068">
    <property type="protein sequence ID" value="KZT38170.1"/>
    <property type="molecule type" value="Genomic_DNA"/>
</dbReference>
<dbReference type="Pfam" id="PF08615">
    <property type="entry name" value="RNase_H2_suC"/>
    <property type="match status" value="1"/>
</dbReference>
<dbReference type="PANTHER" id="PTHR47204">
    <property type="entry name" value="OS02G0168900 PROTEIN"/>
    <property type="match status" value="1"/>
</dbReference>
<dbReference type="GO" id="GO:0032299">
    <property type="term" value="C:ribonuclease H2 complex"/>
    <property type="evidence" value="ECO:0007669"/>
    <property type="project" value="InterPro"/>
</dbReference>
<keyword evidence="3" id="KW-1185">Reference proteome</keyword>